<dbReference type="EMBL" id="JACIJB010000004">
    <property type="protein sequence ID" value="MBB5660508.1"/>
    <property type="molecule type" value="Genomic_DNA"/>
</dbReference>
<evidence type="ECO:0000256" key="10">
    <source>
        <dbReference type="ARBA" id="ARBA00022989"/>
    </source>
</evidence>
<keyword evidence="6 13" id="KW-0812">Transmembrane</keyword>
<dbReference type="SUPFAM" id="SSF47384">
    <property type="entry name" value="Homodimeric domain of signal transducing histidine kinase"/>
    <property type="match status" value="1"/>
</dbReference>
<dbReference type="GO" id="GO:0005524">
    <property type="term" value="F:ATP binding"/>
    <property type="evidence" value="ECO:0007669"/>
    <property type="project" value="UniProtKB-KW"/>
</dbReference>
<evidence type="ECO:0000259" key="14">
    <source>
        <dbReference type="PROSITE" id="PS50109"/>
    </source>
</evidence>
<dbReference type="PROSITE" id="PS50109">
    <property type="entry name" value="HIS_KIN"/>
    <property type="match status" value="1"/>
</dbReference>
<keyword evidence="16" id="KW-1185">Reference proteome</keyword>
<feature type="transmembrane region" description="Helical" evidence="13">
    <location>
        <begin position="28"/>
        <end position="57"/>
    </location>
</feature>
<evidence type="ECO:0000256" key="4">
    <source>
        <dbReference type="ARBA" id="ARBA00022553"/>
    </source>
</evidence>
<dbReference type="InterPro" id="IPR025201">
    <property type="entry name" value="KdpD_TM"/>
</dbReference>
<organism evidence="15 16">
    <name type="scientific">Brevundimonas halotolerans</name>
    <dbReference type="NCBI Taxonomy" id="69670"/>
    <lineage>
        <taxon>Bacteria</taxon>
        <taxon>Pseudomonadati</taxon>
        <taxon>Pseudomonadota</taxon>
        <taxon>Alphaproteobacteria</taxon>
        <taxon>Caulobacterales</taxon>
        <taxon>Caulobacteraceae</taxon>
        <taxon>Brevundimonas</taxon>
    </lineage>
</organism>
<feature type="domain" description="Histidine kinase" evidence="14">
    <location>
        <begin position="252"/>
        <end position="469"/>
    </location>
</feature>
<dbReference type="GO" id="GO:0005886">
    <property type="term" value="C:plasma membrane"/>
    <property type="evidence" value="ECO:0007669"/>
    <property type="project" value="TreeGrafter"/>
</dbReference>
<feature type="transmembrane region" description="Helical" evidence="13">
    <location>
        <begin position="77"/>
        <end position="96"/>
    </location>
</feature>
<keyword evidence="10 13" id="KW-1133">Transmembrane helix</keyword>
<dbReference type="EC" id="2.7.13.3" evidence="3"/>
<dbReference type="InterPro" id="IPR003661">
    <property type="entry name" value="HisK_dim/P_dom"/>
</dbReference>
<dbReference type="Pfam" id="PF00512">
    <property type="entry name" value="HisKA"/>
    <property type="match status" value="1"/>
</dbReference>
<sequence length="473" mass="50708">MAAASVVLLGTFTAVLLYQVFDLTRLAIFFLGSVIVCALFFGTRPSIFAAFLAFIAYNFSLVEPRFSLQFAGADDALTLSVFLIVALLVGGLAGRVRESERDSRRRADLLETLLEASRAFSAAADAAVLRDELAAQLQMATDGETFVLPPGTAEDRFDDSVLALVAKAETSGQLVSQGAWRAKSLSRESTLGVAVWRIGETPASHLGAQNRLCGLLVDLAAAALDRIRLVHLQTEVEAGVRAGTLRDAILGSISHDLRTPLATVMASASSLRDYGERFDVETRRSLASDIFHEADRLNSYLESLLALSQIEAGHISPNLCPMAVIEVVDAAISRLGPDAQYRFHTASLDEALEIEADMALLEQAIFNVLHNALVHGGPSIRVEITARRADGRVELVIEDNGSGVPDHEYDQLCKKFYRGELRRPDAPGTGIGLSITEGFVEAMGGSIRLEKSLGSPKGLRVTITLSEKGGAAA</sequence>
<dbReference type="InterPro" id="IPR004358">
    <property type="entry name" value="Sig_transdc_His_kin-like_C"/>
</dbReference>
<dbReference type="SMART" id="SM00388">
    <property type="entry name" value="HisKA"/>
    <property type="match status" value="1"/>
</dbReference>
<comment type="subcellular location">
    <subcellularLocation>
        <location evidence="2">Membrane</location>
        <topology evidence="2">Multi-pass membrane protein</topology>
    </subcellularLocation>
</comment>
<gene>
    <name evidence="15" type="ORF">FHS65_001254</name>
</gene>
<evidence type="ECO:0000256" key="12">
    <source>
        <dbReference type="ARBA" id="ARBA00023136"/>
    </source>
</evidence>
<evidence type="ECO:0000256" key="8">
    <source>
        <dbReference type="ARBA" id="ARBA00022777"/>
    </source>
</evidence>
<evidence type="ECO:0000256" key="1">
    <source>
        <dbReference type="ARBA" id="ARBA00000085"/>
    </source>
</evidence>
<accession>A0A7W9A3F7</accession>
<dbReference type="AlphaFoldDB" id="A0A7W9A3F7"/>
<keyword evidence="9" id="KW-0067">ATP-binding</keyword>
<dbReference type="InterPro" id="IPR036097">
    <property type="entry name" value="HisK_dim/P_sf"/>
</dbReference>
<dbReference type="SMART" id="SM00387">
    <property type="entry name" value="HATPase_c"/>
    <property type="match status" value="1"/>
</dbReference>
<keyword evidence="4" id="KW-0597">Phosphoprotein</keyword>
<dbReference type="Proteomes" id="UP000548978">
    <property type="component" value="Unassembled WGS sequence"/>
</dbReference>
<keyword evidence="11" id="KW-0902">Two-component regulatory system</keyword>
<dbReference type="InterPro" id="IPR036890">
    <property type="entry name" value="HATPase_C_sf"/>
</dbReference>
<dbReference type="InterPro" id="IPR038318">
    <property type="entry name" value="KdpD_sf"/>
</dbReference>
<dbReference type="PRINTS" id="PR00344">
    <property type="entry name" value="BCTRLSENSOR"/>
</dbReference>
<evidence type="ECO:0000256" key="11">
    <source>
        <dbReference type="ARBA" id="ARBA00023012"/>
    </source>
</evidence>
<evidence type="ECO:0000313" key="16">
    <source>
        <dbReference type="Proteomes" id="UP000548978"/>
    </source>
</evidence>
<evidence type="ECO:0000256" key="9">
    <source>
        <dbReference type="ARBA" id="ARBA00022840"/>
    </source>
</evidence>
<dbReference type="Pfam" id="PF02518">
    <property type="entry name" value="HATPase_c"/>
    <property type="match status" value="1"/>
</dbReference>
<dbReference type="CDD" id="cd00075">
    <property type="entry name" value="HATPase"/>
    <property type="match status" value="1"/>
</dbReference>
<keyword evidence="5 15" id="KW-0808">Transferase</keyword>
<comment type="catalytic activity">
    <reaction evidence="1">
        <text>ATP + protein L-histidine = ADP + protein N-phospho-L-histidine.</text>
        <dbReference type="EC" id="2.7.13.3"/>
    </reaction>
</comment>
<proteinExistence type="predicted"/>
<dbReference type="Gene3D" id="1.10.287.130">
    <property type="match status" value="1"/>
</dbReference>
<name>A0A7W9A3F7_9CAUL</name>
<keyword evidence="12 13" id="KW-0472">Membrane</keyword>
<evidence type="ECO:0000256" key="6">
    <source>
        <dbReference type="ARBA" id="ARBA00022692"/>
    </source>
</evidence>
<dbReference type="PANTHER" id="PTHR45569">
    <property type="entry name" value="SENSOR PROTEIN KDPD"/>
    <property type="match status" value="1"/>
</dbReference>
<evidence type="ECO:0000256" key="13">
    <source>
        <dbReference type="SAM" id="Phobius"/>
    </source>
</evidence>
<keyword evidence="7" id="KW-0547">Nucleotide-binding</keyword>
<protein>
    <recommendedName>
        <fullName evidence="3">histidine kinase</fullName>
        <ecNumber evidence="3">2.7.13.3</ecNumber>
    </recommendedName>
</protein>
<dbReference type="Pfam" id="PF13493">
    <property type="entry name" value="DUF4118"/>
    <property type="match status" value="1"/>
</dbReference>
<dbReference type="InterPro" id="IPR003594">
    <property type="entry name" value="HATPase_dom"/>
</dbReference>
<evidence type="ECO:0000256" key="2">
    <source>
        <dbReference type="ARBA" id="ARBA00004141"/>
    </source>
</evidence>
<dbReference type="Gene3D" id="1.20.120.620">
    <property type="entry name" value="Backbone structure of the membrane domain of e. Coli histidine kinase receptor kdpd"/>
    <property type="match status" value="1"/>
</dbReference>
<evidence type="ECO:0000256" key="3">
    <source>
        <dbReference type="ARBA" id="ARBA00012438"/>
    </source>
</evidence>
<dbReference type="PANTHER" id="PTHR45569:SF1">
    <property type="entry name" value="SENSOR PROTEIN KDPD"/>
    <property type="match status" value="1"/>
</dbReference>
<dbReference type="CDD" id="cd00082">
    <property type="entry name" value="HisKA"/>
    <property type="match status" value="1"/>
</dbReference>
<dbReference type="Gene3D" id="3.30.565.10">
    <property type="entry name" value="Histidine kinase-like ATPase, C-terminal domain"/>
    <property type="match status" value="1"/>
</dbReference>
<evidence type="ECO:0000256" key="5">
    <source>
        <dbReference type="ARBA" id="ARBA00022679"/>
    </source>
</evidence>
<dbReference type="GO" id="GO:0000155">
    <property type="term" value="F:phosphorelay sensor kinase activity"/>
    <property type="evidence" value="ECO:0007669"/>
    <property type="project" value="InterPro"/>
</dbReference>
<dbReference type="InterPro" id="IPR005467">
    <property type="entry name" value="His_kinase_dom"/>
</dbReference>
<feature type="transmembrane region" description="Helical" evidence="13">
    <location>
        <begin position="6"/>
        <end position="21"/>
    </location>
</feature>
<dbReference type="InterPro" id="IPR052023">
    <property type="entry name" value="Histidine_kinase_KdpD"/>
</dbReference>
<dbReference type="SUPFAM" id="SSF55874">
    <property type="entry name" value="ATPase domain of HSP90 chaperone/DNA topoisomerase II/histidine kinase"/>
    <property type="match status" value="1"/>
</dbReference>
<evidence type="ECO:0000256" key="7">
    <source>
        <dbReference type="ARBA" id="ARBA00022741"/>
    </source>
</evidence>
<evidence type="ECO:0000313" key="15">
    <source>
        <dbReference type="EMBL" id="MBB5660508.1"/>
    </source>
</evidence>
<dbReference type="RefSeq" id="WP_164461991.1">
    <property type="nucleotide sequence ID" value="NZ_JACIJB010000004.1"/>
</dbReference>
<comment type="caution">
    <text evidence="15">The sequence shown here is derived from an EMBL/GenBank/DDBJ whole genome shotgun (WGS) entry which is preliminary data.</text>
</comment>
<keyword evidence="8 15" id="KW-0418">Kinase</keyword>
<reference evidence="15 16" key="1">
    <citation type="submission" date="2020-08" db="EMBL/GenBank/DDBJ databases">
        <title>Genomic Encyclopedia of Type Strains, Phase IV (KMG-IV): sequencing the most valuable type-strain genomes for metagenomic binning, comparative biology and taxonomic classification.</title>
        <authorList>
            <person name="Goeker M."/>
        </authorList>
    </citation>
    <scope>NUCLEOTIDE SEQUENCE [LARGE SCALE GENOMIC DNA]</scope>
    <source>
        <strain evidence="15 16">DSM 24448</strain>
    </source>
</reference>